<comment type="caution">
    <text evidence="9">The sequence shown here is derived from an EMBL/GenBank/DDBJ whole genome shotgun (WGS) entry which is preliminary data.</text>
</comment>
<feature type="domain" description="USP" evidence="8">
    <location>
        <begin position="89"/>
        <end position="477"/>
    </location>
</feature>
<dbReference type="AlphaFoldDB" id="A0A9P5JW19"/>
<dbReference type="PANTHER" id="PTHR24006:SF687">
    <property type="entry name" value="UBIQUITIN CARBOXYL-TERMINAL HYDROLASE 10"/>
    <property type="match status" value="1"/>
</dbReference>
<dbReference type="GO" id="GO:0004843">
    <property type="term" value="F:cysteine-type deubiquitinase activity"/>
    <property type="evidence" value="ECO:0007669"/>
    <property type="project" value="UniProtKB-EC"/>
</dbReference>
<protein>
    <recommendedName>
        <fullName evidence="2">ubiquitinyl hydrolase 1</fullName>
        <ecNumber evidence="2">3.4.19.12</ecNumber>
    </recommendedName>
</protein>
<evidence type="ECO:0000313" key="10">
    <source>
        <dbReference type="Proteomes" id="UP000759537"/>
    </source>
</evidence>
<comment type="catalytic activity">
    <reaction evidence="1">
        <text>Thiol-dependent hydrolysis of ester, thioester, amide, peptide and isopeptide bonds formed by the C-terminal Gly of ubiquitin (a 76-residue protein attached to proteins as an intracellular targeting signal).</text>
        <dbReference type="EC" id="3.4.19.12"/>
    </reaction>
</comment>
<evidence type="ECO:0000259" key="8">
    <source>
        <dbReference type="PROSITE" id="PS50235"/>
    </source>
</evidence>
<dbReference type="SUPFAM" id="SSF54001">
    <property type="entry name" value="Cysteine proteinases"/>
    <property type="match status" value="1"/>
</dbReference>
<dbReference type="InterPro" id="IPR050164">
    <property type="entry name" value="Peptidase_C19"/>
</dbReference>
<dbReference type="InterPro" id="IPR038765">
    <property type="entry name" value="Papain-like_cys_pep_sf"/>
</dbReference>
<evidence type="ECO:0000256" key="2">
    <source>
        <dbReference type="ARBA" id="ARBA00012759"/>
    </source>
</evidence>
<dbReference type="PROSITE" id="PS50235">
    <property type="entry name" value="USP_3"/>
    <property type="match status" value="1"/>
</dbReference>
<reference evidence="9" key="2">
    <citation type="journal article" date="2020" name="Nat. Commun.">
        <title>Large-scale genome sequencing of mycorrhizal fungi provides insights into the early evolution of symbiotic traits.</title>
        <authorList>
            <person name="Miyauchi S."/>
            <person name="Kiss E."/>
            <person name="Kuo A."/>
            <person name="Drula E."/>
            <person name="Kohler A."/>
            <person name="Sanchez-Garcia M."/>
            <person name="Morin E."/>
            <person name="Andreopoulos B."/>
            <person name="Barry K.W."/>
            <person name="Bonito G."/>
            <person name="Buee M."/>
            <person name="Carver A."/>
            <person name="Chen C."/>
            <person name="Cichocki N."/>
            <person name="Clum A."/>
            <person name="Culley D."/>
            <person name="Crous P.W."/>
            <person name="Fauchery L."/>
            <person name="Girlanda M."/>
            <person name="Hayes R.D."/>
            <person name="Keri Z."/>
            <person name="LaButti K."/>
            <person name="Lipzen A."/>
            <person name="Lombard V."/>
            <person name="Magnuson J."/>
            <person name="Maillard F."/>
            <person name="Murat C."/>
            <person name="Nolan M."/>
            <person name="Ohm R.A."/>
            <person name="Pangilinan J."/>
            <person name="Pereira M.F."/>
            <person name="Perotto S."/>
            <person name="Peter M."/>
            <person name="Pfister S."/>
            <person name="Riley R."/>
            <person name="Sitrit Y."/>
            <person name="Stielow J.B."/>
            <person name="Szollosi G."/>
            <person name="Zifcakova L."/>
            <person name="Stursova M."/>
            <person name="Spatafora J.W."/>
            <person name="Tedersoo L."/>
            <person name="Vaario L.M."/>
            <person name="Yamada A."/>
            <person name="Yan M."/>
            <person name="Wang P."/>
            <person name="Xu J."/>
            <person name="Bruns T."/>
            <person name="Baldrian P."/>
            <person name="Vilgalys R."/>
            <person name="Dunand C."/>
            <person name="Henrissat B."/>
            <person name="Grigoriev I.V."/>
            <person name="Hibbett D."/>
            <person name="Nagy L.G."/>
            <person name="Martin F.M."/>
        </authorList>
    </citation>
    <scope>NUCLEOTIDE SEQUENCE</scope>
    <source>
        <strain evidence="9">Prilba</strain>
    </source>
</reference>
<keyword evidence="4" id="KW-0833">Ubl conjugation pathway</keyword>
<dbReference type="CDD" id="cd02257">
    <property type="entry name" value="Peptidase_C19"/>
    <property type="match status" value="1"/>
</dbReference>
<evidence type="ECO:0000313" key="9">
    <source>
        <dbReference type="EMBL" id="KAF8464932.1"/>
    </source>
</evidence>
<dbReference type="GO" id="GO:0016579">
    <property type="term" value="P:protein deubiquitination"/>
    <property type="evidence" value="ECO:0007669"/>
    <property type="project" value="InterPro"/>
</dbReference>
<organism evidence="9 10">
    <name type="scientific">Russula ochroleuca</name>
    <dbReference type="NCBI Taxonomy" id="152965"/>
    <lineage>
        <taxon>Eukaryota</taxon>
        <taxon>Fungi</taxon>
        <taxon>Dikarya</taxon>
        <taxon>Basidiomycota</taxon>
        <taxon>Agaricomycotina</taxon>
        <taxon>Agaricomycetes</taxon>
        <taxon>Russulales</taxon>
        <taxon>Russulaceae</taxon>
        <taxon>Russula</taxon>
    </lineage>
</organism>
<dbReference type="OrthoDB" id="429671at2759"/>
<dbReference type="EC" id="3.4.19.12" evidence="2"/>
<reference evidence="9" key="1">
    <citation type="submission" date="2019-10" db="EMBL/GenBank/DDBJ databases">
        <authorList>
            <consortium name="DOE Joint Genome Institute"/>
            <person name="Kuo A."/>
            <person name="Miyauchi S."/>
            <person name="Kiss E."/>
            <person name="Drula E."/>
            <person name="Kohler A."/>
            <person name="Sanchez-Garcia M."/>
            <person name="Andreopoulos B."/>
            <person name="Barry K.W."/>
            <person name="Bonito G."/>
            <person name="Buee M."/>
            <person name="Carver A."/>
            <person name="Chen C."/>
            <person name="Cichocki N."/>
            <person name="Clum A."/>
            <person name="Culley D."/>
            <person name="Crous P.W."/>
            <person name="Fauchery L."/>
            <person name="Girlanda M."/>
            <person name="Hayes R."/>
            <person name="Keri Z."/>
            <person name="LaButti K."/>
            <person name="Lipzen A."/>
            <person name="Lombard V."/>
            <person name="Magnuson J."/>
            <person name="Maillard F."/>
            <person name="Morin E."/>
            <person name="Murat C."/>
            <person name="Nolan M."/>
            <person name="Ohm R."/>
            <person name="Pangilinan J."/>
            <person name="Pereira M."/>
            <person name="Perotto S."/>
            <person name="Peter M."/>
            <person name="Riley R."/>
            <person name="Sitrit Y."/>
            <person name="Stielow B."/>
            <person name="Szollosi G."/>
            <person name="Zifcakova L."/>
            <person name="Stursova M."/>
            <person name="Spatafora J.W."/>
            <person name="Tedersoo L."/>
            <person name="Vaario L.-M."/>
            <person name="Yamada A."/>
            <person name="Yan M."/>
            <person name="Wang P."/>
            <person name="Xu J."/>
            <person name="Bruns T."/>
            <person name="Baldrian P."/>
            <person name="Vilgalys R."/>
            <person name="Henrissat B."/>
            <person name="Grigoriev I.V."/>
            <person name="Hibbett D."/>
            <person name="Nagy L.G."/>
            <person name="Martin F.M."/>
        </authorList>
    </citation>
    <scope>NUCLEOTIDE SEQUENCE</scope>
    <source>
        <strain evidence="9">Prilba</strain>
    </source>
</reference>
<name>A0A9P5JW19_9AGAM</name>
<keyword evidence="3" id="KW-0645">Protease</keyword>
<dbReference type="GO" id="GO:0005634">
    <property type="term" value="C:nucleus"/>
    <property type="evidence" value="ECO:0007669"/>
    <property type="project" value="TreeGrafter"/>
</dbReference>
<dbReference type="GO" id="GO:0005829">
    <property type="term" value="C:cytosol"/>
    <property type="evidence" value="ECO:0007669"/>
    <property type="project" value="TreeGrafter"/>
</dbReference>
<dbReference type="Pfam" id="PF00443">
    <property type="entry name" value="UCH"/>
    <property type="match status" value="1"/>
</dbReference>
<feature type="non-terminal residue" evidence="9">
    <location>
        <position position="1"/>
    </location>
</feature>
<keyword evidence="5" id="KW-0378">Hydrolase</keyword>
<evidence type="ECO:0000256" key="7">
    <source>
        <dbReference type="SAM" id="MobiDB-lite"/>
    </source>
</evidence>
<dbReference type="GO" id="GO:0006508">
    <property type="term" value="P:proteolysis"/>
    <property type="evidence" value="ECO:0007669"/>
    <property type="project" value="UniProtKB-KW"/>
</dbReference>
<evidence type="ECO:0000256" key="6">
    <source>
        <dbReference type="ARBA" id="ARBA00022807"/>
    </source>
</evidence>
<keyword evidence="6" id="KW-0788">Thiol protease</keyword>
<keyword evidence="10" id="KW-1185">Reference proteome</keyword>
<dbReference type="InterPro" id="IPR001394">
    <property type="entry name" value="Peptidase_C19_UCH"/>
</dbReference>
<dbReference type="InterPro" id="IPR028889">
    <property type="entry name" value="USP"/>
</dbReference>
<dbReference type="InterPro" id="IPR018200">
    <property type="entry name" value="USP_CS"/>
</dbReference>
<dbReference type="Gene3D" id="3.90.70.10">
    <property type="entry name" value="Cysteine proteinases"/>
    <property type="match status" value="1"/>
</dbReference>
<evidence type="ECO:0000256" key="1">
    <source>
        <dbReference type="ARBA" id="ARBA00000707"/>
    </source>
</evidence>
<evidence type="ECO:0000256" key="5">
    <source>
        <dbReference type="ARBA" id="ARBA00022801"/>
    </source>
</evidence>
<dbReference type="PANTHER" id="PTHR24006">
    <property type="entry name" value="UBIQUITIN CARBOXYL-TERMINAL HYDROLASE"/>
    <property type="match status" value="1"/>
</dbReference>
<feature type="compositionally biased region" description="Low complexity" evidence="7">
    <location>
        <begin position="23"/>
        <end position="35"/>
    </location>
</feature>
<proteinExistence type="predicted"/>
<dbReference type="EMBL" id="WHVB01000051">
    <property type="protein sequence ID" value="KAF8464932.1"/>
    <property type="molecule type" value="Genomic_DNA"/>
</dbReference>
<evidence type="ECO:0000256" key="4">
    <source>
        <dbReference type="ARBA" id="ARBA00022786"/>
    </source>
</evidence>
<gene>
    <name evidence="9" type="ORF">DFH94DRAFT_639948</name>
</gene>
<dbReference type="Proteomes" id="UP000759537">
    <property type="component" value="Unassembled WGS sequence"/>
</dbReference>
<sequence>SSPAPTPTLAPVPESTPPVRNESSTSCDADAASASNPLLPASSVVDFSVPASPPSLAPPSPNAELLVLLDCMTPSRPTGNAALPHLRARRLVNSGNMCFTNSVLQLLVYSPPLWNLFRQLDDLKGQRGTGGPNTSGGGTPLVDATVRFFEEFMNKEEPPPTQQPTQQAAGGNPRESEVAKKEPNAVDPFEPMYLYDAMKKKRQLKLLLDGQQQDAEELFRLYLDALDEELLALLASICAHNSATVAPGVEEREVSQSGQIVMKRGLTSVESPLMRIFGGKFRSTVRTPNQPDTVNIEDWRSLQLDIQHDSVHAIEDALARISHLQPVQLGPSCSSESLEPEASQQVQIEVLPPILVLHLKRFLYDVAADGIVKISKHVRFAPELEIPLEIMAPIAEKPAEPLHYRLYGILYHHGESAGSGHYTVDVLHQNGDSGSEEAWLHIDDEAVRAVRHEDVFGGHDDERVDGRCAYMLFYCRIAPAWT</sequence>
<feature type="compositionally biased region" description="Pro residues" evidence="7">
    <location>
        <begin position="1"/>
        <end position="16"/>
    </location>
</feature>
<feature type="region of interest" description="Disordered" evidence="7">
    <location>
        <begin position="1"/>
        <end position="35"/>
    </location>
</feature>
<evidence type="ECO:0000256" key="3">
    <source>
        <dbReference type="ARBA" id="ARBA00022670"/>
    </source>
</evidence>
<dbReference type="PROSITE" id="PS00973">
    <property type="entry name" value="USP_2"/>
    <property type="match status" value="1"/>
</dbReference>
<accession>A0A9P5JW19</accession>
<feature type="region of interest" description="Disordered" evidence="7">
    <location>
        <begin position="155"/>
        <end position="182"/>
    </location>
</feature>